<dbReference type="SUPFAM" id="SSF53448">
    <property type="entry name" value="Nucleotide-diphospho-sugar transferases"/>
    <property type="match status" value="1"/>
</dbReference>
<dbReference type="Gene3D" id="3.90.550.10">
    <property type="entry name" value="Spore Coat Polysaccharide Biosynthesis Protein SpsA, Chain A"/>
    <property type="match status" value="1"/>
</dbReference>
<evidence type="ECO:0000256" key="1">
    <source>
        <dbReference type="ARBA" id="ARBA00004236"/>
    </source>
</evidence>
<sequence length="286" mass="32823">MNIFKNPAWLNQFQYPYSAFNEIPDHVFDKINSDLDSVQSKSPVVSVVIAAWNEEVNILKCVASLSKMKTSIPFEIIVVNNNSNDNTQKTLDKLHIKSFFESVQGCGPARQLGQENALGKYILMGDADCLYPNCWIDEMIKVLEQDQVVCVYGRYSFNGNTEFPRWKLSLFEMMKDIVAEFRHMNRPYFNAYGMSMGYIRETGLKVGFIKINRRGEDGQLCLDLMPFGKIKQVKSNRARTWTGTRTLQLDGSFSGALTIRLFKELKRFFYNLHSRLPENKKADGSS</sequence>
<evidence type="ECO:0000256" key="3">
    <source>
        <dbReference type="ARBA" id="ARBA00022676"/>
    </source>
</evidence>
<evidence type="ECO:0000313" key="7">
    <source>
        <dbReference type="EMBL" id="SDM76008.1"/>
    </source>
</evidence>
<keyword evidence="8" id="KW-1185">Reference proteome</keyword>
<dbReference type="Pfam" id="PF00535">
    <property type="entry name" value="Glycos_transf_2"/>
    <property type="match status" value="1"/>
</dbReference>
<name>A0A1G9VUT7_9SPHI</name>
<protein>
    <submittedName>
        <fullName evidence="7">Glycosyl transferase family 2</fullName>
    </submittedName>
</protein>
<accession>A0A1G9VUT7</accession>
<keyword evidence="3" id="KW-0328">Glycosyltransferase</keyword>
<dbReference type="RefSeq" id="WP_090705832.1">
    <property type="nucleotide sequence ID" value="NZ_FNHH01000022.1"/>
</dbReference>
<dbReference type="InterPro" id="IPR029044">
    <property type="entry name" value="Nucleotide-diphossugar_trans"/>
</dbReference>
<dbReference type="GO" id="GO:0005886">
    <property type="term" value="C:plasma membrane"/>
    <property type="evidence" value="ECO:0007669"/>
    <property type="project" value="UniProtKB-SubCell"/>
</dbReference>
<dbReference type="InterPro" id="IPR001173">
    <property type="entry name" value="Glyco_trans_2-like"/>
</dbReference>
<evidence type="ECO:0000259" key="6">
    <source>
        <dbReference type="Pfam" id="PF00535"/>
    </source>
</evidence>
<evidence type="ECO:0000256" key="2">
    <source>
        <dbReference type="ARBA" id="ARBA00022475"/>
    </source>
</evidence>
<keyword evidence="2" id="KW-1003">Cell membrane</keyword>
<feature type="domain" description="Glycosyltransferase 2-like" evidence="6">
    <location>
        <begin position="46"/>
        <end position="192"/>
    </location>
</feature>
<keyword evidence="5" id="KW-0472">Membrane</keyword>
<dbReference type="OrthoDB" id="1016922at2"/>
<proteinExistence type="predicted"/>
<keyword evidence="4 7" id="KW-0808">Transferase</keyword>
<reference evidence="8" key="1">
    <citation type="submission" date="2016-10" db="EMBL/GenBank/DDBJ databases">
        <authorList>
            <person name="Varghese N."/>
            <person name="Submissions S."/>
        </authorList>
    </citation>
    <scope>NUCLEOTIDE SEQUENCE [LARGE SCALE GENOMIC DNA]</scope>
    <source>
        <strain evidence="8">DSM 24536</strain>
    </source>
</reference>
<gene>
    <name evidence="7" type="ORF">SAMN05421813_12256</name>
</gene>
<dbReference type="EMBL" id="FNHH01000022">
    <property type="protein sequence ID" value="SDM76008.1"/>
    <property type="molecule type" value="Genomic_DNA"/>
</dbReference>
<dbReference type="GO" id="GO:0016757">
    <property type="term" value="F:glycosyltransferase activity"/>
    <property type="evidence" value="ECO:0007669"/>
    <property type="project" value="UniProtKB-KW"/>
</dbReference>
<dbReference type="PANTHER" id="PTHR43646:SF2">
    <property type="entry name" value="GLYCOSYLTRANSFERASE 2-LIKE DOMAIN-CONTAINING PROTEIN"/>
    <property type="match status" value="1"/>
</dbReference>
<dbReference type="AlphaFoldDB" id="A0A1G9VUT7"/>
<dbReference type="Proteomes" id="UP000199226">
    <property type="component" value="Unassembled WGS sequence"/>
</dbReference>
<dbReference type="PANTHER" id="PTHR43646">
    <property type="entry name" value="GLYCOSYLTRANSFERASE"/>
    <property type="match status" value="1"/>
</dbReference>
<organism evidence="7 8">
    <name type="scientific">Daejeonella rubra</name>
    <dbReference type="NCBI Taxonomy" id="990371"/>
    <lineage>
        <taxon>Bacteria</taxon>
        <taxon>Pseudomonadati</taxon>
        <taxon>Bacteroidota</taxon>
        <taxon>Sphingobacteriia</taxon>
        <taxon>Sphingobacteriales</taxon>
        <taxon>Sphingobacteriaceae</taxon>
        <taxon>Daejeonella</taxon>
    </lineage>
</organism>
<evidence type="ECO:0000256" key="5">
    <source>
        <dbReference type="ARBA" id="ARBA00023136"/>
    </source>
</evidence>
<comment type="subcellular location">
    <subcellularLocation>
        <location evidence="1">Cell membrane</location>
    </subcellularLocation>
</comment>
<evidence type="ECO:0000313" key="8">
    <source>
        <dbReference type="Proteomes" id="UP000199226"/>
    </source>
</evidence>
<dbReference type="STRING" id="990371.SAMN05421813_12256"/>
<evidence type="ECO:0000256" key="4">
    <source>
        <dbReference type="ARBA" id="ARBA00022679"/>
    </source>
</evidence>